<dbReference type="InterPro" id="IPR044925">
    <property type="entry name" value="His-Me_finger_sf"/>
</dbReference>
<evidence type="ECO:0000313" key="2">
    <source>
        <dbReference type="Proteomes" id="UP001589887"/>
    </source>
</evidence>
<gene>
    <name evidence="1" type="ORF">ACFH04_03060</name>
</gene>
<proteinExistence type="predicted"/>
<accession>A0ABV6TA89</accession>
<name>A0ABV6TA89_9ACTN</name>
<sequence length="141" mass="16342">MWDALLGAEVDGSRICPCCGGENERKFAPQRDGNPYFYWCDSAKCRADQEFIRKRAALHGMTLEQYGEILERQGRRCPVCAERLGKFNRNTVIDHDHEHCNRPYSCGECVRGILHRSCNSLISKLERDPDMFDRIREYLAP</sequence>
<dbReference type="GO" id="GO:0004519">
    <property type="term" value="F:endonuclease activity"/>
    <property type="evidence" value="ECO:0007669"/>
    <property type="project" value="UniProtKB-KW"/>
</dbReference>
<keyword evidence="1" id="KW-0255">Endonuclease</keyword>
<keyword evidence="1" id="KW-0378">Hydrolase</keyword>
<organism evidence="1 2">
    <name type="scientific">Streptomyces noboritoensis</name>
    <dbReference type="NCBI Taxonomy" id="67337"/>
    <lineage>
        <taxon>Bacteria</taxon>
        <taxon>Bacillati</taxon>
        <taxon>Actinomycetota</taxon>
        <taxon>Actinomycetes</taxon>
        <taxon>Kitasatosporales</taxon>
        <taxon>Streptomycetaceae</taxon>
        <taxon>Streptomyces</taxon>
    </lineage>
</organism>
<dbReference type="SUPFAM" id="SSF54060">
    <property type="entry name" value="His-Me finger endonucleases"/>
    <property type="match status" value="1"/>
</dbReference>
<dbReference type="EMBL" id="JBHMQV010000001">
    <property type="protein sequence ID" value="MFC0842718.1"/>
    <property type="molecule type" value="Genomic_DNA"/>
</dbReference>
<keyword evidence="1" id="KW-0540">Nuclease</keyword>
<dbReference type="RefSeq" id="WP_394316544.1">
    <property type="nucleotide sequence ID" value="NZ_JBHMQV010000001.1"/>
</dbReference>
<keyword evidence="2" id="KW-1185">Reference proteome</keyword>
<evidence type="ECO:0000313" key="1">
    <source>
        <dbReference type="EMBL" id="MFC0842718.1"/>
    </source>
</evidence>
<dbReference type="Gene3D" id="3.40.1800.10">
    <property type="entry name" value="His-Me finger endonucleases"/>
    <property type="match status" value="1"/>
</dbReference>
<dbReference type="Pfam" id="PF02945">
    <property type="entry name" value="Endonuclease_7"/>
    <property type="match status" value="1"/>
</dbReference>
<protein>
    <submittedName>
        <fullName evidence="1">Endonuclease domain-containing protein</fullName>
    </submittedName>
</protein>
<dbReference type="InterPro" id="IPR038563">
    <property type="entry name" value="Endonuclease_7_sf"/>
</dbReference>
<reference evidence="1 2" key="1">
    <citation type="submission" date="2024-09" db="EMBL/GenBank/DDBJ databases">
        <authorList>
            <person name="Sun Q."/>
            <person name="Mori K."/>
        </authorList>
    </citation>
    <scope>NUCLEOTIDE SEQUENCE [LARGE SCALE GENOMIC DNA]</scope>
    <source>
        <strain evidence="1 2">JCM 4557</strain>
    </source>
</reference>
<dbReference type="Proteomes" id="UP001589887">
    <property type="component" value="Unassembled WGS sequence"/>
</dbReference>
<dbReference type="InterPro" id="IPR004211">
    <property type="entry name" value="Endonuclease_7"/>
</dbReference>
<comment type="caution">
    <text evidence="1">The sequence shown here is derived from an EMBL/GenBank/DDBJ whole genome shotgun (WGS) entry which is preliminary data.</text>
</comment>